<dbReference type="Proteomes" id="UP000683925">
    <property type="component" value="Unassembled WGS sequence"/>
</dbReference>
<dbReference type="GO" id="GO:0035091">
    <property type="term" value="F:phosphatidylinositol binding"/>
    <property type="evidence" value="ECO:0007669"/>
    <property type="project" value="InterPro"/>
</dbReference>
<dbReference type="PANTHER" id="PTHR10555:SF170">
    <property type="entry name" value="FI18122P1"/>
    <property type="match status" value="1"/>
</dbReference>
<evidence type="ECO:0000313" key="2">
    <source>
        <dbReference type="EMBL" id="CAD8146408.1"/>
    </source>
</evidence>
<gene>
    <name evidence="2" type="ORF">POCTA_138.1.T0180285</name>
</gene>
<proteinExistence type="predicted"/>
<dbReference type="PANTHER" id="PTHR10555">
    <property type="entry name" value="SORTING NEXIN"/>
    <property type="match status" value="1"/>
</dbReference>
<dbReference type="GO" id="GO:0005768">
    <property type="term" value="C:endosome"/>
    <property type="evidence" value="ECO:0007669"/>
    <property type="project" value="TreeGrafter"/>
</dbReference>
<dbReference type="Pfam" id="PF00787">
    <property type="entry name" value="PX"/>
    <property type="match status" value="1"/>
</dbReference>
<sequence length="449" mass="53100">MSDEEQPQCDYQKFLNQLHTVKKMDDVEVLDSSDEFQMEKNETQYSQQNIYHSGLDEFVIPPKEQDSVSIDTKPYESTQIVKPKIQPVQLPPLSKKINKANERKFCFKNVEINQQLLKYETVFYEIESYIDENDKALVTRQYSDFEWLFEELVENFPGIIIPSIPQKNVLAKFNITSYTSSIRSQRQKGLEEFLRKALSHVQLKDCEIIEKFMTLQDQDFKKLVQNYQAQKQQKLLINVSKNMVVNAFGKIGNIFFNAQNNDNEMEKYCQIAVQEINIQKVKIKNIRDQLEKTFLNKYEQSKQFMKLSTLYDEIQNDIGYKEHFNSKCETISIALRDSFANVMPIIYTIDQYLLDMEVVLNSVKYRADLQQLITDHAAALTSAKYTPEQQALIQTQLNDHQKNMSKFVESFKKEYETFTDQYNKHFNKMMQTVLQIWQQINTQMQETWL</sequence>
<keyword evidence="3" id="KW-1185">Reference proteome</keyword>
<organism evidence="2 3">
    <name type="scientific">Paramecium octaurelia</name>
    <dbReference type="NCBI Taxonomy" id="43137"/>
    <lineage>
        <taxon>Eukaryota</taxon>
        <taxon>Sar</taxon>
        <taxon>Alveolata</taxon>
        <taxon>Ciliophora</taxon>
        <taxon>Intramacronucleata</taxon>
        <taxon>Oligohymenophorea</taxon>
        <taxon>Peniculida</taxon>
        <taxon>Parameciidae</taxon>
        <taxon>Paramecium</taxon>
    </lineage>
</organism>
<evidence type="ECO:0000259" key="1">
    <source>
        <dbReference type="PROSITE" id="PS50195"/>
    </source>
</evidence>
<dbReference type="EMBL" id="CAJJDP010000018">
    <property type="protein sequence ID" value="CAD8146408.1"/>
    <property type="molecule type" value="Genomic_DNA"/>
</dbReference>
<dbReference type="AlphaFoldDB" id="A0A8S1T3S8"/>
<name>A0A8S1T3S8_PAROT</name>
<dbReference type="InterPro" id="IPR001683">
    <property type="entry name" value="PX_dom"/>
</dbReference>
<feature type="domain" description="PX" evidence="1">
    <location>
        <begin position="102"/>
        <end position="220"/>
    </location>
</feature>
<dbReference type="OrthoDB" id="286484at2759"/>
<evidence type="ECO:0000313" key="3">
    <source>
        <dbReference type="Proteomes" id="UP000683925"/>
    </source>
</evidence>
<accession>A0A8S1T3S8</accession>
<dbReference type="PROSITE" id="PS50195">
    <property type="entry name" value="PX"/>
    <property type="match status" value="1"/>
</dbReference>
<protein>
    <recommendedName>
        <fullName evidence="1">PX domain-containing protein</fullName>
    </recommendedName>
</protein>
<dbReference type="SMART" id="SM00312">
    <property type="entry name" value="PX"/>
    <property type="match status" value="1"/>
</dbReference>
<reference evidence="2" key="1">
    <citation type="submission" date="2021-01" db="EMBL/GenBank/DDBJ databases">
        <authorList>
            <consortium name="Genoscope - CEA"/>
            <person name="William W."/>
        </authorList>
    </citation>
    <scope>NUCLEOTIDE SEQUENCE</scope>
</reference>
<comment type="caution">
    <text evidence="2">The sequence shown here is derived from an EMBL/GenBank/DDBJ whole genome shotgun (WGS) entry which is preliminary data.</text>
</comment>
<dbReference type="OMA" id="KANERKF"/>